<evidence type="ECO:0000313" key="7">
    <source>
        <dbReference type="EMBL" id="MBC8611816.1"/>
    </source>
</evidence>
<evidence type="ECO:0000256" key="3">
    <source>
        <dbReference type="ARBA" id="ARBA00022679"/>
    </source>
</evidence>
<reference evidence="7" key="1">
    <citation type="submission" date="2020-08" db="EMBL/GenBank/DDBJ databases">
        <title>Genome public.</title>
        <authorList>
            <person name="Liu C."/>
            <person name="Sun Q."/>
        </authorList>
    </citation>
    <scope>NUCLEOTIDE SEQUENCE</scope>
    <source>
        <strain evidence="7">NSJ-15</strain>
    </source>
</reference>
<dbReference type="PRINTS" id="PR00505">
    <property type="entry name" value="D12N6MTFRASE"/>
</dbReference>
<gene>
    <name evidence="7" type="ORF">H8702_12015</name>
</gene>
<dbReference type="Gene3D" id="3.40.50.150">
    <property type="entry name" value="Vaccinia Virus protein VP39"/>
    <property type="match status" value="1"/>
</dbReference>
<keyword evidence="8" id="KW-1185">Reference proteome</keyword>
<dbReference type="GO" id="GO:0032259">
    <property type="term" value="P:methylation"/>
    <property type="evidence" value="ECO:0007669"/>
    <property type="project" value="UniProtKB-KW"/>
</dbReference>
<accession>A0A8J6TS12</accession>
<dbReference type="InterPro" id="IPR002052">
    <property type="entry name" value="DNA_methylase_N6_adenine_CS"/>
</dbReference>
<dbReference type="Proteomes" id="UP000632659">
    <property type="component" value="Unassembled WGS sequence"/>
</dbReference>
<dbReference type="GO" id="GO:0003676">
    <property type="term" value="F:nucleic acid binding"/>
    <property type="evidence" value="ECO:0007669"/>
    <property type="project" value="InterPro"/>
</dbReference>
<organism evidence="7 8">
    <name type="scientific">Massiliimalia timonensis</name>
    <dbReference type="NCBI Taxonomy" id="1987501"/>
    <lineage>
        <taxon>Bacteria</taxon>
        <taxon>Bacillati</taxon>
        <taxon>Bacillota</taxon>
        <taxon>Clostridia</taxon>
        <taxon>Eubacteriales</taxon>
        <taxon>Oscillospiraceae</taxon>
        <taxon>Massiliimalia</taxon>
    </lineage>
</organism>
<dbReference type="InterPro" id="IPR012327">
    <property type="entry name" value="MeTrfase_D12"/>
</dbReference>
<dbReference type="AlphaFoldDB" id="A0A8J6TS12"/>
<proteinExistence type="predicted"/>
<evidence type="ECO:0000256" key="2">
    <source>
        <dbReference type="ARBA" id="ARBA00022603"/>
    </source>
</evidence>
<dbReference type="SUPFAM" id="SSF53335">
    <property type="entry name" value="S-adenosyl-L-methionine-dependent methyltransferases"/>
    <property type="match status" value="1"/>
</dbReference>
<evidence type="ECO:0000256" key="4">
    <source>
        <dbReference type="ARBA" id="ARBA00022691"/>
    </source>
</evidence>
<dbReference type="EC" id="2.1.1.72" evidence="1"/>
<sequence>MRYIGGKALLTSEIIGTIQKKAKQAGSVIDVFAGSGAVSAALKKQGYQVYSNDFLYFSYVLNRGTLDLNETPKFDRLGIPDPIQYLNSLKLEDTGYKLEDCFVYRNYSPNENCDRMYFQNKNAIKIDIIRKQIEEWKDRLSEDEYFYLLAALIAAVPYVSNIAGVYAAYLKHWDARTYRDIELKAPVIIPSSQKSVSMNLDYTDALGKVKADLLYADPPYNARQYLPNYHVLETIALYDQPDISGVTGLRSYDRQKSKFCMKSKAAEAFETMIQLADVRYIMISYNNEGLLSTEELTAICKKHAKKHSFRLIEMEYRRYKSKIPNHQSGLKEQIYFFEKERESGA</sequence>
<keyword evidence="4" id="KW-0949">S-adenosyl-L-methionine</keyword>
<evidence type="ECO:0000313" key="8">
    <source>
        <dbReference type="Proteomes" id="UP000632659"/>
    </source>
</evidence>
<dbReference type="Pfam" id="PF02086">
    <property type="entry name" value="MethyltransfD12"/>
    <property type="match status" value="1"/>
</dbReference>
<dbReference type="PROSITE" id="PS00092">
    <property type="entry name" value="N6_MTASE"/>
    <property type="match status" value="1"/>
</dbReference>
<evidence type="ECO:0000256" key="5">
    <source>
        <dbReference type="ARBA" id="ARBA00047942"/>
    </source>
</evidence>
<dbReference type="InterPro" id="IPR029063">
    <property type="entry name" value="SAM-dependent_MTases_sf"/>
</dbReference>
<keyword evidence="3" id="KW-0808">Transferase</keyword>
<comment type="caution">
    <text evidence="7">The sequence shown here is derived from an EMBL/GenBank/DDBJ whole genome shotgun (WGS) entry which is preliminary data.</text>
</comment>
<name>A0A8J6TS12_9FIRM</name>
<dbReference type="RefSeq" id="WP_154824965.1">
    <property type="nucleotide sequence ID" value="NZ_JACRTL010000008.1"/>
</dbReference>
<keyword evidence="6" id="KW-0812">Transmembrane</keyword>
<dbReference type="GO" id="GO:0009307">
    <property type="term" value="P:DNA restriction-modification system"/>
    <property type="evidence" value="ECO:0007669"/>
    <property type="project" value="InterPro"/>
</dbReference>
<dbReference type="GO" id="GO:0009007">
    <property type="term" value="F:site-specific DNA-methyltransferase (adenine-specific) activity"/>
    <property type="evidence" value="ECO:0007669"/>
    <property type="project" value="UniProtKB-EC"/>
</dbReference>
<keyword evidence="6" id="KW-1133">Transmembrane helix</keyword>
<keyword evidence="6" id="KW-0472">Membrane</keyword>
<protein>
    <recommendedName>
        <fullName evidence="1">site-specific DNA-methyltransferase (adenine-specific)</fullName>
        <ecNumber evidence="1">2.1.1.72</ecNumber>
    </recommendedName>
</protein>
<feature type="transmembrane region" description="Helical" evidence="6">
    <location>
        <begin position="145"/>
        <end position="169"/>
    </location>
</feature>
<evidence type="ECO:0000256" key="1">
    <source>
        <dbReference type="ARBA" id="ARBA00011900"/>
    </source>
</evidence>
<evidence type="ECO:0000256" key="6">
    <source>
        <dbReference type="SAM" id="Phobius"/>
    </source>
</evidence>
<dbReference type="EMBL" id="JACRTL010000008">
    <property type="protein sequence ID" value="MBC8611816.1"/>
    <property type="molecule type" value="Genomic_DNA"/>
</dbReference>
<keyword evidence="2 7" id="KW-0489">Methyltransferase</keyword>
<comment type="catalytic activity">
    <reaction evidence="5">
        <text>a 2'-deoxyadenosine in DNA + S-adenosyl-L-methionine = an N(6)-methyl-2'-deoxyadenosine in DNA + S-adenosyl-L-homocysteine + H(+)</text>
        <dbReference type="Rhea" id="RHEA:15197"/>
        <dbReference type="Rhea" id="RHEA-COMP:12418"/>
        <dbReference type="Rhea" id="RHEA-COMP:12419"/>
        <dbReference type="ChEBI" id="CHEBI:15378"/>
        <dbReference type="ChEBI" id="CHEBI:57856"/>
        <dbReference type="ChEBI" id="CHEBI:59789"/>
        <dbReference type="ChEBI" id="CHEBI:90615"/>
        <dbReference type="ChEBI" id="CHEBI:90616"/>
        <dbReference type="EC" id="2.1.1.72"/>
    </reaction>
</comment>